<dbReference type="EMBL" id="CP067140">
    <property type="protein sequence ID" value="WCR04554.1"/>
    <property type="molecule type" value="Genomic_DNA"/>
</dbReference>
<reference evidence="2 4" key="2">
    <citation type="submission" date="2021-01" db="EMBL/GenBank/DDBJ databases">
        <title>Biogeographic distribution of Paracoccus.</title>
        <authorList>
            <person name="Hollensteiner J."/>
            <person name="Leineberger J."/>
            <person name="Brinkhoff T."/>
            <person name="Daniel R."/>
        </authorList>
    </citation>
    <scope>NUCLEOTIDE SEQUENCE [LARGE SCALE GENOMIC DNA]</scope>
    <source>
        <strain evidence="2 4">DSM 18447</strain>
    </source>
</reference>
<reference evidence="1 3" key="1">
    <citation type="submission" date="2017-01" db="EMBL/GenBank/DDBJ databases">
        <authorList>
            <person name="Varghese N."/>
            <person name="Submissions S."/>
        </authorList>
    </citation>
    <scope>NUCLEOTIDE SEQUENCE [LARGE SCALE GENOMIC DNA]</scope>
    <source>
        <strain evidence="1 3">DSM 18447</strain>
    </source>
</reference>
<dbReference type="RefSeq" id="WP_076525947.1">
    <property type="nucleotide sequence ID" value="NZ_CP067140.1"/>
</dbReference>
<protein>
    <submittedName>
        <fullName evidence="1">Uncharacterized protein</fullName>
    </submittedName>
</protein>
<name>A0AA45W4Q4_9RHOB</name>
<evidence type="ECO:0000313" key="2">
    <source>
        <dbReference type="EMBL" id="WCR04554.1"/>
    </source>
</evidence>
<sequence length="65" mass="6987">MITPKHQHMLAAIQGVSRDVNQALRMIYAASAYKAGETKTSGAAMFLESAAEGLEFAMRQEAGND</sequence>
<gene>
    <name evidence="2" type="ORF">JHX88_07500</name>
    <name evidence="1" type="ORF">SAMN05421772_10710</name>
</gene>
<evidence type="ECO:0000313" key="4">
    <source>
        <dbReference type="Proteomes" id="UP001215549"/>
    </source>
</evidence>
<organism evidence="1 3">
    <name type="scientific">Paracoccus saliphilus</name>
    <dbReference type="NCBI Taxonomy" id="405559"/>
    <lineage>
        <taxon>Bacteria</taxon>
        <taxon>Pseudomonadati</taxon>
        <taxon>Pseudomonadota</taxon>
        <taxon>Alphaproteobacteria</taxon>
        <taxon>Rhodobacterales</taxon>
        <taxon>Paracoccaceae</taxon>
        <taxon>Paracoccus</taxon>
    </lineage>
</organism>
<dbReference type="EMBL" id="FTOU01000007">
    <property type="protein sequence ID" value="SIS86727.1"/>
    <property type="molecule type" value="Genomic_DNA"/>
</dbReference>
<proteinExistence type="predicted"/>
<keyword evidence="4" id="KW-1185">Reference proteome</keyword>
<evidence type="ECO:0000313" key="3">
    <source>
        <dbReference type="Proteomes" id="UP000186216"/>
    </source>
</evidence>
<dbReference type="AlphaFoldDB" id="A0AA45W4Q4"/>
<evidence type="ECO:0000313" key="1">
    <source>
        <dbReference type="EMBL" id="SIS86727.1"/>
    </source>
</evidence>
<dbReference type="Proteomes" id="UP000186216">
    <property type="component" value="Unassembled WGS sequence"/>
</dbReference>
<accession>A0AA45W4Q4</accession>
<dbReference type="Proteomes" id="UP001215549">
    <property type="component" value="Chromosome"/>
</dbReference>